<gene>
    <name evidence="3" type="primary">wctT</name>
</gene>
<proteinExistence type="predicted"/>
<feature type="transmembrane region" description="Helical" evidence="1">
    <location>
        <begin position="93"/>
        <end position="114"/>
    </location>
</feature>
<keyword evidence="3" id="KW-0808">Transferase</keyword>
<dbReference type="EMBL" id="AB924557">
    <property type="protein sequence ID" value="BAT23356.1"/>
    <property type="molecule type" value="Genomic_DNA"/>
</dbReference>
<name>A0A0P0YQA9_9ENTR</name>
<organism evidence="3">
    <name type="scientific">Klebsiella sp. 2005/49</name>
    <dbReference type="NCBI Taxonomy" id="1497798"/>
    <lineage>
        <taxon>Bacteria</taxon>
        <taxon>Pseudomonadati</taxon>
        <taxon>Pseudomonadota</taxon>
        <taxon>Gammaproteobacteria</taxon>
        <taxon>Enterobacterales</taxon>
        <taxon>Enterobacteriaceae</taxon>
        <taxon>Klebsiella/Raoultella group</taxon>
        <taxon>Klebsiella</taxon>
    </lineage>
</organism>
<dbReference type="SUPFAM" id="SSF53756">
    <property type="entry name" value="UDP-Glycosyltransferase/glycogen phosphorylase"/>
    <property type="match status" value="1"/>
</dbReference>
<dbReference type="PANTHER" id="PTHR12526">
    <property type="entry name" value="GLYCOSYLTRANSFERASE"/>
    <property type="match status" value="1"/>
</dbReference>
<keyword evidence="1" id="KW-0472">Membrane</keyword>
<keyword evidence="1" id="KW-0812">Transmembrane</keyword>
<feature type="domain" description="Glycosyl transferase family 1" evidence="2">
    <location>
        <begin position="184"/>
        <end position="348"/>
    </location>
</feature>
<dbReference type="InterPro" id="IPR001296">
    <property type="entry name" value="Glyco_trans_1"/>
</dbReference>
<protein>
    <submittedName>
        <fullName evidence="3">Glycosyl transferase</fullName>
    </submittedName>
</protein>
<evidence type="ECO:0000256" key="1">
    <source>
        <dbReference type="SAM" id="Phobius"/>
    </source>
</evidence>
<reference evidence="3" key="2">
    <citation type="journal article" date="2015" name="Sci. Rep.">
        <title>Genetic analysis of capsular polysaccharide synthesis gene clusters in 79 capsular types of Klebsiella spp.</title>
        <authorList>
            <person name="Pan Y.J."/>
            <person name="Lin T.L."/>
            <person name="Chen C.T."/>
            <person name="Chen Y.Y."/>
            <person name="Hsieh P.F."/>
            <person name="Hsu C.R."/>
            <person name="Wu M.C."/>
            <person name="Wang J.T."/>
        </authorList>
    </citation>
    <scope>NUCLEOTIDE SEQUENCE</scope>
    <source>
        <strain evidence="3">2005/49</strain>
    </source>
</reference>
<keyword evidence="1" id="KW-1133">Transmembrane helix</keyword>
<dbReference type="GO" id="GO:1901135">
    <property type="term" value="P:carbohydrate derivative metabolic process"/>
    <property type="evidence" value="ECO:0007669"/>
    <property type="project" value="UniProtKB-ARBA"/>
</dbReference>
<accession>A0A0P0YQA9</accession>
<reference evidence="3" key="1">
    <citation type="submission" date="2014-04" db="EMBL/GenBank/DDBJ databases">
        <authorList>
            <person name="Harrison E."/>
        </authorList>
    </citation>
    <scope>NUCLEOTIDE SEQUENCE</scope>
    <source>
        <strain evidence="3">2005/49</strain>
    </source>
</reference>
<dbReference type="Gene3D" id="3.40.50.2000">
    <property type="entry name" value="Glycogen Phosphorylase B"/>
    <property type="match status" value="2"/>
</dbReference>
<dbReference type="GO" id="GO:0016757">
    <property type="term" value="F:glycosyltransferase activity"/>
    <property type="evidence" value="ECO:0007669"/>
    <property type="project" value="InterPro"/>
</dbReference>
<evidence type="ECO:0000259" key="2">
    <source>
        <dbReference type="Pfam" id="PF00534"/>
    </source>
</evidence>
<dbReference type="AlphaFoldDB" id="A0A0P0YQA9"/>
<dbReference type="Pfam" id="PF00534">
    <property type="entry name" value="Glycos_transf_1"/>
    <property type="match status" value="1"/>
</dbReference>
<evidence type="ECO:0000313" key="3">
    <source>
        <dbReference type="EMBL" id="BAT23356.1"/>
    </source>
</evidence>
<sequence length="373" mass="42661">MQRILCVHQGAELYGSDRSFASAVNGLKKTNKVDVVLPFNGELVEYLDKNNGQIWFNSNGILRKKDVKKTLNFLFNTVRGVKYYLHLYKRYDVIYINTVVMLSALVAAMFYRFCSKKKIFCHVREIPTGRQLSFFKLLFKIIGVRLIYNSVATYKAFNLPGDVVYNGVPDPTREFDEKNIQYDAYNIKLLLIGRINTWKGHQLLIDSLINADEHSKGELPFQLRIVGSAFEGYEFLLDELKTKINDNNLQNNVKFYEFAKNPSEHFSWANYIIVPSSKPEPFGRVAVEAFAMQRPVIAANHGGLSEIVTHGCDGFLFLPNNVDELVETLLSLTNITEPGYQTLSNNARAKYEALFSESKYQYNLINIILGKNK</sequence>